<proteinExistence type="predicted"/>
<name>A0AA85JZ01_TRIRE</name>
<keyword evidence="2" id="KW-1185">Reference proteome</keyword>
<feature type="transmembrane region" description="Helical" evidence="1">
    <location>
        <begin position="23"/>
        <end position="51"/>
    </location>
</feature>
<protein>
    <submittedName>
        <fullName evidence="3 4">Uncharacterized protein</fullName>
    </submittedName>
</protein>
<dbReference type="WBParaSite" id="TREG1_49210.2">
    <property type="protein sequence ID" value="TREG1_49210.2"/>
    <property type="gene ID" value="TREG1_49210"/>
</dbReference>
<evidence type="ECO:0000313" key="3">
    <source>
        <dbReference type="WBParaSite" id="TREG1_49210.2"/>
    </source>
</evidence>
<dbReference type="Proteomes" id="UP000050795">
    <property type="component" value="Unassembled WGS sequence"/>
</dbReference>
<dbReference type="WBParaSite" id="TREG1_49210.4">
    <property type="protein sequence ID" value="TREG1_49210.4"/>
    <property type="gene ID" value="TREG1_49210"/>
</dbReference>
<keyword evidence="1" id="KW-0812">Transmembrane</keyword>
<accession>A0AA85JZ01</accession>
<reference evidence="3 4" key="2">
    <citation type="submission" date="2023-11" db="UniProtKB">
        <authorList>
            <consortium name="WormBaseParasite"/>
        </authorList>
    </citation>
    <scope>IDENTIFICATION</scope>
</reference>
<keyword evidence="1" id="KW-0472">Membrane</keyword>
<sequence>MSNQISTLATWKPMYANKTSNRFLNFFIWMLVDAFLMLLVTLGMVIMVNTVSGLSEWIEKHYFVSYIFIFIGLLPILLLLLLKRFRYPRMIDHLLISLSFILIAMGFAAKFQGIDWIYALISCCVTIVITGFMIVLALLLRNLKFQYTLIILIVSCVLAGVGIIIFLVELLKIDKFALELAVALCMIIFTMLVIFLTINRLRFCISFNEFYCTIIFRAFCIWIEMLFLFSSVYMAVEAIANEIHEINRRHVAK</sequence>
<evidence type="ECO:0000313" key="4">
    <source>
        <dbReference type="WBParaSite" id="TREG1_49210.4"/>
    </source>
</evidence>
<feature type="transmembrane region" description="Helical" evidence="1">
    <location>
        <begin position="63"/>
        <end position="82"/>
    </location>
</feature>
<feature type="transmembrane region" description="Helical" evidence="1">
    <location>
        <begin position="210"/>
        <end position="236"/>
    </location>
</feature>
<organism evidence="2 3">
    <name type="scientific">Trichobilharzia regenti</name>
    <name type="common">Nasal bird schistosome</name>
    <dbReference type="NCBI Taxonomy" id="157069"/>
    <lineage>
        <taxon>Eukaryota</taxon>
        <taxon>Metazoa</taxon>
        <taxon>Spiralia</taxon>
        <taxon>Lophotrochozoa</taxon>
        <taxon>Platyhelminthes</taxon>
        <taxon>Trematoda</taxon>
        <taxon>Digenea</taxon>
        <taxon>Strigeidida</taxon>
        <taxon>Schistosomatoidea</taxon>
        <taxon>Schistosomatidae</taxon>
        <taxon>Trichobilharzia</taxon>
    </lineage>
</organism>
<feature type="transmembrane region" description="Helical" evidence="1">
    <location>
        <begin position="180"/>
        <end position="198"/>
    </location>
</feature>
<keyword evidence="1" id="KW-1133">Transmembrane helix</keyword>
<dbReference type="AlphaFoldDB" id="A0AA85JZ01"/>
<evidence type="ECO:0000256" key="1">
    <source>
        <dbReference type="SAM" id="Phobius"/>
    </source>
</evidence>
<feature type="transmembrane region" description="Helical" evidence="1">
    <location>
        <begin position="117"/>
        <end position="140"/>
    </location>
</feature>
<feature type="transmembrane region" description="Helical" evidence="1">
    <location>
        <begin position="94"/>
        <end position="111"/>
    </location>
</feature>
<evidence type="ECO:0000313" key="2">
    <source>
        <dbReference type="Proteomes" id="UP000050795"/>
    </source>
</evidence>
<feature type="transmembrane region" description="Helical" evidence="1">
    <location>
        <begin position="147"/>
        <end position="168"/>
    </location>
</feature>
<reference evidence="2" key="1">
    <citation type="submission" date="2022-06" db="EMBL/GenBank/DDBJ databases">
        <authorList>
            <person name="Berger JAMES D."/>
            <person name="Berger JAMES D."/>
        </authorList>
    </citation>
    <scope>NUCLEOTIDE SEQUENCE [LARGE SCALE GENOMIC DNA]</scope>
</reference>